<dbReference type="Gene3D" id="3.50.30.30">
    <property type="match status" value="1"/>
</dbReference>
<dbReference type="MEROPS" id="S08.104"/>
<dbReference type="PROSITE" id="PS51892">
    <property type="entry name" value="SUBTILASE"/>
    <property type="match status" value="1"/>
</dbReference>
<evidence type="ECO:0000313" key="14">
    <source>
        <dbReference type="EMBL" id="KDP40600.1"/>
    </source>
</evidence>
<reference evidence="14 15" key="1">
    <citation type="journal article" date="2014" name="PLoS ONE">
        <title>Global Analysis of Gene Expression Profiles in Physic Nut (Jatropha curcas L.) Seedlings Exposed to Salt Stress.</title>
        <authorList>
            <person name="Zhang L."/>
            <person name="Zhang C."/>
            <person name="Wu P."/>
            <person name="Chen Y."/>
            <person name="Li M."/>
            <person name="Jiang H."/>
            <person name="Wu G."/>
        </authorList>
    </citation>
    <scope>NUCLEOTIDE SEQUENCE [LARGE SCALE GENOMIC DNA]</scope>
    <source>
        <strain evidence="15">cv. GZQX0401</strain>
        <tissue evidence="14">Young leaves</tissue>
    </source>
</reference>
<dbReference type="Pfam" id="PF17766">
    <property type="entry name" value="fn3_6"/>
    <property type="match status" value="1"/>
</dbReference>
<evidence type="ECO:0000256" key="4">
    <source>
        <dbReference type="ARBA" id="ARBA00022670"/>
    </source>
</evidence>
<evidence type="ECO:0000256" key="9">
    <source>
        <dbReference type="PROSITE-ProRule" id="PRU01240"/>
    </source>
</evidence>
<keyword evidence="7 9" id="KW-0720">Serine protease</keyword>
<evidence type="ECO:0000256" key="3">
    <source>
        <dbReference type="ARBA" id="ARBA00022525"/>
    </source>
</evidence>
<dbReference type="Pfam" id="PF00082">
    <property type="entry name" value="Peptidase_S8"/>
    <property type="match status" value="1"/>
</dbReference>
<dbReference type="InterPro" id="IPR000209">
    <property type="entry name" value="Peptidase_S8/S53_dom"/>
</dbReference>
<keyword evidence="15" id="KW-1185">Reference proteome</keyword>
<sequence>MASPLLQLLFFLSLLYLLISSSASSSNQIPQKYVVYMGSSISNGNEGDAKFAESAHLQLLTSIIPSQESERISLIHHYNHAFNGFSAMLTESEASELSENEEVISVFKDPILKLHTTRSWDFLEAKSGMQISHQYSHLSSDVIIGMIDTGIWPESPSFDDKGIGEIPSRWKGICMEGHDFKKSNCNRKLIGARYYDTYQRTYKNNKTHVPKPSGSPRDYIGHGTHTTSIAGGSEVANVSYYGLAAGTARGGSPSTRLAIYKACSLDGCSGSIILKAMEDAIKDGVDIISISIGMSSIFQSDYLNDPIAIGAFHAQQMGVMVICSAGNDGPDPFTIVNSAPWIFTVAASNIDRDFQSTVLLGNGKTFQGSAINFSNLTRSRTYPLAFGEEAAAKFTPVSEASNCDPGSLDREKVAGKILVCTDSEFSVPRQIKKLVVEDAGAKGMLLIHEDEKGVPFDSGVFPFSELGSFAASQLLKYINSTKNPTATILPAVDVPRYKPAPVVAYFSSRGPGQLTENILKPDIMAPGVAILAAMIPKNESGSVPIGKKPSGYAIRSGTSMACPHVTGAAAFIKSVHRGWTPSMIKSALMTTATIYNNMGKPITNSSHSYSNPHEMGVGEINPLKALHPGLIFETTMEDYLQFLCYYGYSEKNIRLMANTKFNCPRISFDKLISNINYPSISISKLDRHQAAQITIKRSVINVGTPNATYIAKVEAPQGLLVKVLPKKLVFKEGLSRLSFKVSFDGQMASNGYNFGSVTWLDGRHSVRIVFTVNVE</sequence>
<dbReference type="InterPro" id="IPR037045">
    <property type="entry name" value="S8pro/Inhibitor_I9_sf"/>
</dbReference>
<evidence type="ECO:0000259" key="12">
    <source>
        <dbReference type="Pfam" id="PF05922"/>
    </source>
</evidence>
<dbReference type="FunFam" id="3.40.50.200:FF:000006">
    <property type="entry name" value="Subtilisin-like protease SBT1.5"/>
    <property type="match status" value="1"/>
</dbReference>
<feature type="active site" description="Charge relay system" evidence="8 9">
    <location>
        <position position="148"/>
    </location>
</feature>
<dbReference type="PROSITE" id="PS00138">
    <property type="entry name" value="SUBTILASE_SER"/>
    <property type="match status" value="1"/>
</dbReference>
<accession>A0A067L7X2</accession>
<dbReference type="GO" id="GO:0005576">
    <property type="term" value="C:extracellular region"/>
    <property type="evidence" value="ECO:0007669"/>
    <property type="project" value="UniProtKB-SubCell"/>
</dbReference>
<evidence type="ECO:0000256" key="7">
    <source>
        <dbReference type="ARBA" id="ARBA00022825"/>
    </source>
</evidence>
<proteinExistence type="inferred from homology"/>
<feature type="domain" description="Inhibitor I9" evidence="12">
    <location>
        <begin position="32"/>
        <end position="115"/>
    </location>
</feature>
<dbReference type="GO" id="GO:0009609">
    <property type="term" value="P:response to symbiotic bacterium"/>
    <property type="evidence" value="ECO:0007669"/>
    <property type="project" value="UniProtKB-ARBA"/>
</dbReference>
<dbReference type="InterPro" id="IPR045051">
    <property type="entry name" value="SBT"/>
</dbReference>
<feature type="chain" id="PRO_5001643576" evidence="10">
    <location>
        <begin position="24"/>
        <end position="775"/>
    </location>
</feature>
<dbReference type="Gene3D" id="3.30.70.80">
    <property type="entry name" value="Peptidase S8 propeptide/proteinase inhibitor I9"/>
    <property type="match status" value="1"/>
</dbReference>
<dbReference type="CDD" id="cd04852">
    <property type="entry name" value="Peptidases_S8_3"/>
    <property type="match status" value="1"/>
</dbReference>
<dbReference type="Gene3D" id="3.40.50.200">
    <property type="entry name" value="Peptidase S8/S53 domain"/>
    <property type="match status" value="1"/>
</dbReference>
<dbReference type="EMBL" id="KK914327">
    <property type="protein sequence ID" value="KDP40600.1"/>
    <property type="molecule type" value="Genomic_DNA"/>
</dbReference>
<dbReference type="SUPFAM" id="SSF54897">
    <property type="entry name" value="Protease propeptides/inhibitors"/>
    <property type="match status" value="1"/>
</dbReference>
<evidence type="ECO:0000259" key="11">
    <source>
        <dbReference type="Pfam" id="PF00082"/>
    </source>
</evidence>
<name>A0A067L7X2_JATCU</name>
<feature type="domain" description="Subtilisin-like protease fibronectin type-III" evidence="13">
    <location>
        <begin position="674"/>
        <end position="772"/>
    </location>
</feature>
<evidence type="ECO:0000256" key="8">
    <source>
        <dbReference type="PIRSR" id="PIRSR615500-1"/>
    </source>
</evidence>
<evidence type="ECO:0000259" key="13">
    <source>
        <dbReference type="Pfam" id="PF17766"/>
    </source>
</evidence>
<feature type="domain" description="Peptidase S8/S53" evidence="11">
    <location>
        <begin position="140"/>
        <end position="596"/>
    </location>
</feature>
<dbReference type="AlphaFoldDB" id="A0A067L7X2"/>
<dbReference type="KEGG" id="jcu:105631292"/>
<dbReference type="OrthoDB" id="10256524at2759"/>
<dbReference type="Gene3D" id="2.60.40.2310">
    <property type="match status" value="1"/>
</dbReference>
<evidence type="ECO:0000256" key="10">
    <source>
        <dbReference type="SAM" id="SignalP"/>
    </source>
</evidence>
<dbReference type="InterPro" id="IPR015500">
    <property type="entry name" value="Peptidase_S8_subtilisin-rel"/>
</dbReference>
<gene>
    <name evidence="14" type="ORF">JCGZ_24599</name>
</gene>
<evidence type="ECO:0000256" key="6">
    <source>
        <dbReference type="ARBA" id="ARBA00022801"/>
    </source>
</evidence>
<feature type="active site" description="Charge relay system" evidence="8 9">
    <location>
        <position position="222"/>
    </location>
</feature>
<dbReference type="Pfam" id="PF05922">
    <property type="entry name" value="Inhibitor_I9"/>
    <property type="match status" value="1"/>
</dbReference>
<dbReference type="CDD" id="cd02120">
    <property type="entry name" value="PA_subtilisin_like"/>
    <property type="match status" value="1"/>
</dbReference>
<evidence type="ECO:0000256" key="2">
    <source>
        <dbReference type="ARBA" id="ARBA00011073"/>
    </source>
</evidence>
<dbReference type="GO" id="GO:0004252">
    <property type="term" value="F:serine-type endopeptidase activity"/>
    <property type="evidence" value="ECO:0007669"/>
    <property type="project" value="UniProtKB-UniRule"/>
</dbReference>
<dbReference type="InterPro" id="IPR023828">
    <property type="entry name" value="Peptidase_S8_Ser-AS"/>
</dbReference>
<dbReference type="InterPro" id="IPR010259">
    <property type="entry name" value="S8pro/Inhibitor_I9"/>
</dbReference>
<dbReference type="InterPro" id="IPR034197">
    <property type="entry name" value="Peptidases_S8_3"/>
</dbReference>
<dbReference type="SUPFAM" id="SSF52743">
    <property type="entry name" value="Subtilisin-like"/>
    <property type="match status" value="1"/>
</dbReference>
<keyword evidence="5 10" id="KW-0732">Signal</keyword>
<dbReference type="GO" id="GO:0006508">
    <property type="term" value="P:proteolysis"/>
    <property type="evidence" value="ECO:0007669"/>
    <property type="project" value="UniProtKB-KW"/>
</dbReference>
<dbReference type="PANTHER" id="PTHR10795">
    <property type="entry name" value="PROPROTEIN CONVERTASE SUBTILISIN/KEXIN"/>
    <property type="match status" value="1"/>
</dbReference>
<comment type="subcellular location">
    <subcellularLocation>
        <location evidence="1">Secreted</location>
    </subcellularLocation>
</comment>
<keyword evidence="4 9" id="KW-0645">Protease</keyword>
<dbReference type="InterPro" id="IPR036852">
    <property type="entry name" value="Peptidase_S8/S53_dom_sf"/>
</dbReference>
<feature type="signal peptide" evidence="10">
    <location>
        <begin position="1"/>
        <end position="23"/>
    </location>
</feature>
<dbReference type="PRINTS" id="PR00723">
    <property type="entry name" value="SUBTILISIN"/>
</dbReference>
<comment type="similarity">
    <text evidence="2 9">Belongs to the peptidase S8 family.</text>
</comment>
<keyword evidence="6 9" id="KW-0378">Hydrolase</keyword>
<dbReference type="InterPro" id="IPR041469">
    <property type="entry name" value="Subtilisin-like_FN3"/>
</dbReference>
<evidence type="ECO:0000313" key="15">
    <source>
        <dbReference type="Proteomes" id="UP000027138"/>
    </source>
</evidence>
<dbReference type="Proteomes" id="UP000027138">
    <property type="component" value="Unassembled WGS sequence"/>
</dbReference>
<keyword evidence="3" id="KW-0964">Secreted</keyword>
<organism evidence="14 15">
    <name type="scientific">Jatropha curcas</name>
    <name type="common">Barbados nut</name>
    <dbReference type="NCBI Taxonomy" id="180498"/>
    <lineage>
        <taxon>Eukaryota</taxon>
        <taxon>Viridiplantae</taxon>
        <taxon>Streptophyta</taxon>
        <taxon>Embryophyta</taxon>
        <taxon>Tracheophyta</taxon>
        <taxon>Spermatophyta</taxon>
        <taxon>Magnoliopsida</taxon>
        <taxon>eudicotyledons</taxon>
        <taxon>Gunneridae</taxon>
        <taxon>Pentapetalae</taxon>
        <taxon>rosids</taxon>
        <taxon>fabids</taxon>
        <taxon>Malpighiales</taxon>
        <taxon>Euphorbiaceae</taxon>
        <taxon>Crotonoideae</taxon>
        <taxon>Jatropheae</taxon>
        <taxon>Jatropha</taxon>
    </lineage>
</organism>
<evidence type="ECO:0000256" key="1">
    <source>
        <dbReference type="ARBA" id="ARBA00004613"/>
    </source>
</evidence>
<feature type="active site" description="Charge relay system" evidence="8 9">
    <location>
        <position position="559"/>
    </location>
</feature>
<evidence type="ECO:0000256" key="5">
    <source>
        <dbReference type="ARBA" id="ARBA00022729"/>
    </source>
</evidence>
<protein>
    <submittedName>
        <fullName evidence="14">Uncharacterized protein</fullName>
    </submittedName>
</protein>